<organism evidence="3">
    <name type="scientific">Rodentolepis nana</name>
    <name type="common">Dwarf tapeworm</name>
    <name type="synonym">Hymenolepis nana</name>
    <dbReference type="NCBI Taxonomy" id="102285"/>
    <lineage>
        <taxon>Eukaryota</taxon>
        <taxon>Metazoa</taxon>
        <taxon>Spiralia</taxon>
        <taxon>Lophotrochozoa</taxon>
        <taxon>Platyhelminthes</taxon>
        <taxon>Cestoda</taxon>
        <taxon>Eucestoda</taxon>
        <taxon>Cyclophyllidea</taxon>
        <taxon>Hymenolepididae</taxon>
        <taxon>Rodentolepis</taxon>
    </lineage>
</organism>
<dbReference type="EMBL" id="UZAE01000804">
    <property type="protein sequence ID" value="VDN97732.1"/>
    <property type="molecule type" value="Genomic_DNA"/>
</dbReference>
<dbReference type="Proteomes" id="UP000278807">
    <property type="component" value="Unassembled WGS sequence"/>
</dbReference>
<gene>
    <name evidence="1" type="ORF">HNAJ_LOCUS1873</name>
</gene>
<evidence type="ECO:0000313" key="2">
    <source>
        <dbReference type="Proteomes" id="UP000278807"/>
    </source>
</evidence>
<keyword evidence="2" id="KW-1185">Reference proteome</keyword>
<protein>
    <submittedName>
        <fullName evidence="3">Reverse transcriptase domain-containing protein</fullName>
    </submittedName>
</protein>
<name>A0A0R3T494_RODNA</name>
<dbReference type="OrthoDB" id="6243574at2759"/>
<evidence type="ECO:0000313" key="3">
    <source>
        <dbReference type="WBParaSite" id="HNAJ_0000187401-mRNA-1"/>
    </source>
</evidence>
<dbReference type="PANTHER" id="PTHR36688">
    <property type="entry name" value="ENDO/EXONUCLEASE/PHOSPHATASE DOMAIN-CONTAINING PROTEIN"/>
    <property type="match status" value="1"/>
</dbReference>
<dbReference type="AlphaFoldDB" id="A0A0R3T494"/>
<reference evidence="3" key="1">
    <citation type="submission" date="2017-02" db="UniProtKB">
        <authorList>
            <consortium name="WormBaseParasite"/>
        </authorList>
    </citation>
    <scope>IDENTIFICATION</scope>
</reference>
<dbReference type="PANTHER" id="PTHR36688:SF1">
    <property type="entry name" value="ENDONUCLEASE_EXONUCLEASE_PHOSPHATASE DOMAIN-CONTAINING PROTEIN"/>
    <property type="match status" value="1"/>
</dbReference>
<reference evidence="1 2" key="2">
    <citation type="submission" date="2018-11" db="EMBL/GenBank/DDBJ databases">
        <authorList>
            <consortium name="Pathogen Informatics"/>
        </authorList>
    </citation>
    <scope>NUCLEOTIDE SEQUENCE [LARGE SCALE GENOMIC DNA]</scope>
</reference>
<proteinExistence type="predicted"/>
<dbReference type="InterPro" id="IPR052560">
    <property type="entry name" value="RdDP_mobile_element"/>
</dbReference>
<evidence type="ECO:0000313" key="1">
    <source>
        <dbReference type="EMBL" id="VDN97732.1"/>
    </source>
</evidence>
<dbReference type="WBParaSite" id="HNAJ_0000187401-mRNA-1">
    <property type="protein sequence ID" value="HNAJ_0000187401-mRNA-1"/>
    <property type="gene ID" value="HNAJ_0000187401"/>
</dbReference>
<accession>A0A0R3T494</accession>
<sequence>MEDATPNNVLIDPHCELNAAIKQLKCKTSPDEDGIHPDFLIRMGPKAKETIMTLYNKIWETSLVPNQWKKIWETSLVPNQWKVANTSLPQGPQEAVTTCTLFNVLINDIAELVQTVTSMQCHSRIDDLVLWYSATEKNAQEMTDSALNSALKLLANWCDNNGMVINTPKTALQTFSLAHQSINPLLRYKDTTLENIPLLRYKDTNIEKTELLRYKDTTLEKTSKFHHGTRILPYKKPMSSQSRNDV</sequence>